<name>A0ABX1RJZ2_9PSEU</name>
<keyword evidence="1" id="KW-0805">Transcription regulation</keyword>
<comment type="caution">
    <text evidence="6">The sequence shown here is derived from an EMBL/GenBank/DDBJ whole genome shotgun (WGS) entry which is preliminary data.</text>
</comment>
<dbReference type="PRINTS" id="PR00455">
    <property type="entry name" value="HTHTETR"/>
</dbReference>
<dbReference type="Proteomes" id="UP001296706">
    <property type="component" value="Unassembled WGS sequence"/>
</dbReference>
<evidence type="ECO:0000259" key="5">
    <source>
        <dbReference type="PROSITE" id="PS50977"/>
    </source>
</evidence>
<dbReference type="InterPro" id="IPR001647">
    <property type="entry name" value="HTH_TetR"/>
</dbReference>
<dbReference type="Pfam" id="PF00440">
    <property type="entry name" value="TetR_N"/>
    <property type="match status" value="1"/>
</dbReference>
<evidence type="ECO:0000256" key="4">
    <source>
        <dbReference type="PROSITE-ProRule" id="PRU00335"/>
    </source>
</evidence>
<protein>
    <submittedName>
        <fullName evidence="6">TetR/AcrR family transcriptional regulator</fullName>
    </submittedName>
</protein>
<dbReference type="PANTHER" id="PTHR30055:SF243">
    <property type="entry name" value="HTH-TYPE TRANSCRIPTIONAL REGULATOR RV1816"/>
    <property type="match status" value="1"/>
</dbReference>
<proteinExistence type="predicted"/>
<organism evidence="6 7">
    <name type="scientific">Pseudonocardia xinjiangensis</name>
    <dbReference type="NCBI Taxonomy" id="75289"/>
    <lineage>
        <taxon>Bacteria</taxon>
        <taxon>Bacillati</taxon>
        <taxon>Actinomycetota</taxon>
        <taxon>Actinomycetes</taxon>
        <taxon>Pseudonocardiales</taxon>
        <taxon>Pseudonocardiaceae</taxon>
        <taxon>Pseudonocardia</taxon>
    </lineage>
</organism>
<dbReference type="PANTHER" id="PTHR30055">
    <property type="entry name" value="HTH-TYPE TRANSCRIPTIONAL REGULATOR RUTR"/>
    <property type="match status" value="1"/>
</dbReference>
<evidence type="ECO:0000313" key="7">
    <source>
        <dbReference type="Proteomes" id="UP001296706"/>
    </source>
</evidence>
<dbReference type="EMBL" id="JAAXKY010000111">
    <property type="protein sequence ID" value="NMH80687.1"/>
    <property type="molecule type" value="Genomic_DNA"/>
</dbReference>
<dbReference type="SUPFAM" id="SSF46689">
    <property type="entry name" value="Homeodomain-like"/>
    <property type="match status" value="1"/>
</dbReference>
<sequence>MTAAGTRARVRAELTREIADVARRHLASDGAAALSLRAVARELGMASSAVYRYFPSRDDLLTTLIVDAYDALGAAAEQAESAVARTDLRARWRAVCSATRTWAVAHPHEYALIYGSPVPGYAAPDTTTGPAARVGEALSRLIADGVAAGTVDPAADATGADTALAAGLAVRVGLPADDPGSSLAARTVLAWTTLFGMISFELFGHTHNVVADNGRYFDDAVERLATMVGLP</sequence>
<evidence type="ECO:0000256" key="2">
    <source>
        <dbReference type="ARBA" id="ARBA00023125"/>
    </source>
</evidence>
<feature type="DNA-binding region" description="H-T-H motif" evidence="4">
    <location>
        <begin position="35"/>
        <end position="54"/>
    </location>
</feature>
<dbReference type="InterPro" id="IPR009057">
    <property type="entry name" value="Homeodomain-like_sf"/>
</dbReference>
<evidence type="ECO:0000313" key="6">
    <source>
        <dbReference type="EMBL" id="NMH80687.1"/>
    </source>
</evidence>
<dbReference type="Pfam" id="PF13305">
    <property type="entry name" value="TetR_C_33"/>
    <property type="match status" value="1"/>
</dbReference>
<evidence type="ECO:0000256" key="3">
    <source>
        <dbReference type="ARBA" id="ARBA00023163"/>
    </source>
</evidence>
<gene>
    <name evidence="6" type="ORF">HF577_26810</name>
</gene>
<dbReference type="PROSITE" id="PS50977">
    <property type="entry name" value="HTH_TETR_2"/>
    <property type="match status" value="1"/>
</dbReference>
<accession>A0ABX1RJZ2</accession>
<feature type="domain" description="HTH tetR-type" evidence="5">
    <location>
        <begin position="12"/>
        <end position="72"/>
    </location>
</feature>
<keyword evidence="3" id="KW-0804">Transcription</keyword>
<dbReference type="SUPFAM" id="SSF48498">
    <property type="entry name" value="Tetracyclin repressor-like, C-terminal domain"/>
    <property type="match status" value="1"/>
</dbReference>
<dbReference type="RefSeq" id="WP_169398737.1">
    <property type="nucleotide sequence ID" value="NZ_BAAAJH010000003.1"/>
</dbReference>
<dbReference type="InterPro" id="IPR050109">
    <property type="entry name" value="HTH-type_TetR-like_transc_reg"/>
</dbReference>
<dbReference type="Gene3D" id="1.10.357.10">
    <property type="entry name" value="Tetracycline Repressor, domain 2"/>
    <property type="match status" value="1"/>
</dbReference>
<dbReference type="InterPro" id="IPR025996">
    <property type="entry name" value="MT1864/Rv1816-like_C"/>
</dbReference>
<keyword evidence="7" id="KW-1185">Reference proteome</keyword>
<evidence type="ECO:0000256" key="1">
    <source>
        <dbReference type="ARBA" id="ARBA00023015"/>
    </source>
</evidence>
<reference evidence="6 7" key="1">
    <citation type="submission" date="2020-04" db="EMBL/GenBank/DDBJ databases">
        <authorList>
            <person name="Klaysubun C."/>
            <person name="Duangmal K."/>
            <person name="Lipun K."/>
        </authorList>
    </citation>
    <scope>NUCLEOTIDE SEQUENCE [LARGE SCALE GENOMIC DNA]</scope>
    <source>
        <strain evidence="6 7">JCM 11839</strain>
    </source>
</reference>
<dbReference type="InterPro" id="IPR036271">
    <property type="entry name" value="Tet_transcr_reg_TetR-rel_C_sf"/>
</dbReference>
<keyword evidence="2 4" id="KW-0238">DNA-binding</keyword>